<dbReference type="EMBL" id="JAESIY010000005">
    <property type="protein sequence ID" value="MBL3656447.1"/>
    <property type="molecule type" value="Genomic_DNA"/>
</dbReference>
<dbReference type="InterPro" id="IPR027268">
    <property type="entry name" value="Peptidase_M4/M1_CTD_sf"/>
</dbReference>
<proteinExistence type="predicted"/>
<dbReference type="InterPro" id="IPR014782">
    <property type="entry name" value="Peptidase_M1_dom"/>
</dbReference>
<protein>
    <submittedName>
        <fullName evidence="5">M1 family metallopeptidase</fullName>
    </submittedName>
</protein>
<keyword evidence="2" id="KW-0479">Metal-binding</keyword>
<feature type="binding site" evidence="2">
    <location>
        <position position="345"/>
    </location>
    <ligand>
        <name>Zn(2+)</name>
        <dbReference type="ChEBI" id="CHEBI:29105"/>
        <note>catalytic</note>
    </ligand>
</feature>
<evidence type="ECO:0000313" key="5">
    <source>
        <dbReference type="EMBL" id="MBL3656447.1"/>
    </source>
</evidence>
<evidence type="ECO:0000313" key="6">
    <source>
        <dbReference type="Proteomes" id="UP000659388"/>
    </source>
</evidence>
<dbReference type="Pfam" id="PF01433">
    <property type="entry name" value="Peptidase_M1"/>
    <property type="match status" value="1"/>
</dbReference>
<dbReference type="GO" id="GO:0008270">
    <property type="term" value="F:zinc ion binding"/>
    <property type="evidence" value="ECO:0007669"/>
    <property type="project" value="InterPro"/>
</dbReference>
<comment type="caution">
    <text evidence="5">The sequence shown here is derived from an EMBL/GenBank/DDBJ whole genome shotgun (WGS) entry which is preliminary data.</text>
</comment>
<dbReference type="Pfam" id="PF17900">
    <property type="entry name" value="Peptidase_M1_N"/>
    <property type="match status" value="1"/>
</dbReference>
<keyword evidence="2" id="KW-0862">Zinc</keyword>
<dbReference type="SUPFAM" id="SSF63737">
    <property type="entry name" value="Leukotriene A4 hydrolase N-terminal domain"/>
    <property type="match status" value="1"/>
</dbReference>
<sequence length="558" mass="64585">MNTINMKYLIYIIPLVLSLSTVQAQIIKQGDAPVFNHQDSLRGSITPARAWWDLLHYKLDITVTPNDSSIRGTNTITYEVLEAAEIMQIDLQPPMSITKATQKGKELSFTRDGNAYFITLDKNQKKGKTEEITLTYGGQPRVAKNPPWDGGLTWSEDENGTPFIATSCQGEGASMWWPCKDHMYDEPDNGMDIIVTVPENLFEVSNGRLIKIDENKADKTRTFHWQVKNPINNYGVNVNIGNYVHFGEVFNGEKGKLDCDYYVLEHHLEEAKEQFKDATRMLEAFEYWFGPYPFYEDSYKLVEVPYLGMEHQSSVTYGNDFHNGYRGRDLSLSGWGMKFDFIIIHESGHEWYANNITYKDIADMWIHESFTAYSENLFLNYYYGEKASEEYVLGTRSSILNDRPMIGYYDVNYSGSGDMYYKGANMLHTLRQIVNDDLKWRNTLRGMNETFYHQTVTTKQIEDFLSKKLGRNLQPFFDQYLRTVDIPILEYRLIGSKLMYRWSNTVSDFDMPVKVYINGKENWIEPVTSWSSLEEVPEGATVKIDKNFYIATLDIMGK</sequence>
<dbReference type="InterPro" id="IPR042097">
    <property type="entry name" value="Aminopeptidase_N-like_N_sf"/>
</dbReference>
<feature type="binding site" evidence="2">
    <location>
        <position position="349"/>
    </location>
    <ligand>
        <name>Zn(2+)</name>
        <dbReference type="ChEBI" id="CHEBI:29105"/>
        <note>catalytic</note>
    </ligand>
</feature>
<evidence type="ECO:0000259" key="3">
    <source>
        <dbReference type="Pfam" id="PF01433"/>
    </source>
</evidence>
<dbReference type="PANTHER" id="PTHR45726:SF3">
    <property type="entry name" value="LEUKOTRIENE A-4 HYDROLASE"/>
    <property type="match status" value="1"/>
</dbReference>
<dbReference type="Gene3D" id="2.60.40.1730">
    <property type="entry name" value="tricorn interacting facor f3 domain"/>
    <property type="match status" value="1"/>
</dbReference>
<dbReference type="InterPro" id="IPR034015">
    <property type="entry name" value="M1_LTA4H"/>
</dbReference>
<feature type="domain" description="Aminopeptidase N-like N-terminal" evidence="4">
    <location>
        <begin position="56"/>
        <end position="233"/>
    </location>
</feature>
<organism evidence="5 6">
    <name type="scientific">Fulvivirga sediminis</name>
    <dbReference type="NCBI Taxonomy" id="2803949"/>
    <lineage>
        <taxon>Bacteria</taxon>
        <taxon>Pseudomonadati</taxon>
        <taxon>Bacteroidota</taxon>
        <taxon>Cytophagia</taxon>
        <taxon>Cytophagales</taxon>
        <taxon>Fulvivirgaceae</taxon>
        <taxon>Fulvivirga</taxon>
    </lineage>
</organism>
<feature type="active site" description="Proton acceptor" evidence="1">
    <location>
        <position position="346"/>
    </location>
</feature>
<feature type="domain" description="Peptidase M1 membrane alanine aminopeptidase" evidence="3">
    <location>
        <begin position="277"/>
        <end position="480"/>
    </location>
</feature>
<dbReference type="SUPFAM" id="SSF55486">
    <property type="entry name" value="Metalloproteases ('zincins'), catalytic domain"/>
    <property type="match status" value="1"/>
</dbReference>
<evidence type="ECO:0000256" key="2">
    <source>
        <dbReference type="PIRSR" id="PIRSR634015-3"/>
    </source>
</evidence>
<gene>
    <name evidence="5" type="ORF">JL102_09920</name>
</gene>
<feature type="active site" description="Proton donor" evidence="1">
    <location>
        <position position="420"/>
    </location>
</feature>
<accession>A0A937F4W2</accession>
<dbReference type="GO" id="GO:0008237">
    <property type="term" value="F:metallopeptidase activity"/>
    <property type="evidence" value="ECO:0007669"/>
    <property type="project" value="InterPro"/>
</dbReference>
<name>A0A937F4W2_9BACT</name>
<dbReference type="PANTHER" id="PTHR45726">
    <property type="entry name" value="LEUKOTRIENE A-4 HYDROLASE"/>
    <property type="match status" value="1"/>
</dbReference>
<dbReference type="CDD" id="cd09603">
    <property type="entry name" value="M1_APN_like"/>
    <property type="match status" value="1"/>
</dbReference>
<reference evidence="5" key="1">
    <citation type="submission" date="2021-01" db="EMBL/GenBank/DDBJ databases">
        <title>Fulvivirga kasyanovii gen. nov., sp nov., a novel member of the phylum Bacteroidetes isolated from seawater in a mussel farm.</title>
        <authorList>
            <person name="Zhao L.-H."/>
            <person name="Wang Z.-J."/>
        </authorList>
    </citation>
    <scope>NUCLEOTIDE SEQUENCE</scope>
    <source>
        <strain evidence="5">2943</strain>
    </source>
</reference>
<feature type="binding site" evidence="2">
    <location>
        <position position="368"/>
    </location>
    <ligand>
        <name>Zn(2+)</name>
        <dbReference type="ChEBI" id="CHEBI:29105"/>
        <note>catalytic</note>
    </ligand>
</feature>
<dbReference type="InterPro" id="IPR045357">
    <property type="entry name" value="Aminopeptidase_N-like_N"/>
</dbReference>
<evidence type="ECO:0000259" key="4">
    <source>
        <dbReference type="Pfam" id="PF17900"/>
    </source>
</evidence>
<comment type="cofactor">
    <cofactor evidence="2">
        <name>Zn(2+)</name>
        <dbReference type="ChEBI" id="CHEBI:29105"/>
    </cofactor>
    <text evidence="2">Binds 1 zinc ion per subunit.</text>
</comment>
<dbReference type="Proteomes" id="UP000659388">
    <property type="component" value="Unassembled WGS sequence"/>
</dbReference>
<evidence type="ECO:0000256" key="1">
    <source>
        <dbReference type="PIRSR" id="PIRSR634015-1"/>
    </source>
</evidence>
<dbReference type="AlphaFoldDB" id="A0A937F4W2"/>
<dbReference type="Gene3D" id="1.10.390.10">
    <property type="entry name" value="Neutral Protease Domain 2"/>
    <property type="match status" value="1"/>
</dbReference>
<keyword evidence="6" id="KW-1185">Reference proteome</keyword>